<evidence type="ECO:0000256" key="1">
    <source>
        <dbReference type="ARBA" id="ARBA00022448"/>
    </source>
</evidence>
<evidence type="ECO:0000256" key="7">
    <source>
        <dbReference type="PROSITE-ProRule" id="PRU00423"/>
    </source>
</evidence>
<dbReference type="Proteomes" id="UP000188276">
    <property type="component" value="Unassembled WGS sequence"/>
</dbReference>
<dbReference type="RefSeq" id="WP_077336480.1">
    <property type="nucleotide sequence ID" value="NZ_FULE01000033.1"/>
</dbReference>
<name>A0A1R4LMM5_VIBR1</name>
<dbReference type="InterPro" id="IPR036095">
    <property type="entry name" value="PTS_EIIB-like_sf"/>
</dbReference>
<dbReference type="Gene3D" id="3.40.50.2300">
    <property type="match status" value="1"/>
</dbReference>
<keyword evidence="1" id="KW-0813">Transport</keyword>
<evidence type="ECO:0000313" key="9">
    <source>
        <dbReference type="EMBL" id="SJN57861.1"/>
    </source>
</evidence>
<dbReference type="EC" id="2.7.1.191" evidence="9"/>
<evidence type="ECO:0000256" key="6">
    <source>
        <dbReference type="ARBA" id="ARBA00022777"/>
    </source>
</evidence>
<evidence type="ECO:0000259" key="8">
    <source>
        <dbReference type="PROSITE" id="PS51100"/>
    </source>
</evidence>
<dbReference type="OrthoDB" id="9808134at2"/>
<evidence type="ECO:0000256" key="3">
    <source>
        <dbReference type="ARBA" id="ARBA00022597"/>
    </source>
</evidence>
<organism evidence="9 10">
    <name type="scientific">Vibrio ruber (strain DSM 16370 / JCM 11486 / BCRC 17186 / CECT 7878 / LMG 23124 / VR1)</name>
    <dbReference type="NCBI Taxonomy" id="1123498"/>
    <lineage>
        <taxon>Bacteria</taxon>
        <taxon>Pseudomonadati</taxon>
        <taxon>Pseudomonadota</taxon>
        <taxon>Gammaproteobacteria</taxon>
        <taxon>Vibrionales</taxon>
        <taxon>Vibrionaceae</taxon>
        <taxon>Vibrio</taxon>
    </lineage>
</organism>
<dbReference type="PANTHER" id="PTHR34581">
    <property type="entry name" value="PTS SYSTEM N,N'-DIACETYLCHITOBIOSE-SPECIFIC EIIB COMPONENT"/>
    <property type="match status" value="1"/>
</dbReference>
<dbReference type="STRING" id="1123498.VR7878_02519"/>
<dbReference type="CDD" id="cd05564">
    <property type="entry name" value="PTS_IIB_chitobiose_lichenan"/>
    <property type="match status" value="1"/>
</dbReference>
<dbReference type="GO" id="GO:0008982">
    <property type="term" value="F:protein-N(PI)-phosphohistidine-sugar phosphotransferase activity"/>
    <property type="evidence" value="ECO:0007669"/>
    <property type="project" value="InterPro"/>
</dbReference>
<feature type="modified residue" description="Phosphocysteine; by EIIA" evidence="7">
    <location>
        <position position="9"/>
    </location>
</feature>
<dbReference type="InterPro" id="IPR003501">
    <property type="entry name" value="PTS_EIIB_2/3"/>
</dbReference>
<dbReference type="EMBL" id="FULE01000033">
    <property type="protein sequence ID" value="SJN57861.1"/>
    <property type="molecule type" value="Genomic_DNA"/>
</dbReference>
<keyword evidence="5" id="KW-0598">Phosphotransferase system</keyword>
<gene>
    <name evidence="9" type="primary">licB_2</name>
    <name evidence="9" type="ORF">VR7878_02519</name>
</gene>
<keyword evidence="3" id="KW-0762">Sugar transport</keyword>
<keyword evidence="6" id="KW-0418">Kinase</keyword>
<accession>A0A1R4LMM5</accession>
<dbReference type="Pfam" id="PF02302">
    <property type="entry name" value="PTS_IIB"/>
    <property type="match status" value="1"/>
</dbReference>
<dbReference type="SUPFAM" id="SSF52794">
    <property type="entry name" value="PTS system IIB component-like"/>
    <property type="match status" value="1"/>
</dbReference>
<dbReference type="InterPro" id="IPR051819">
    <property type="entry name" value="PTS_sugar-specific_EIIB"/>
</dbReference>
<dbReference type="GO" id="GO:0009401">
    <property type="term" value="P:phosphoenolpyruvate-dependent sugar phosphotransferase system"/>
    <property type="evidence" value="ECO:0007669"/>
    <property type="project" value="UniProtKB-KW"/>
</dbReference>
<keyword evidence="2" id="KW-0597">Phosphoprotein</keyword>
<keyword evidence="10" id="KW-1185">Reference proteome</keyword>
<keyword evidence="4 9" id="KW-0808">Transferase</keyword>
<evidence type="ECO:0000256" key="4">
    <source>
        <dbReference type="ARBA" id="ARBA00022679"/>
    </source>
</evidence>
<dbReference type="PANTHER" id="PTHR34581:SF2">
    <property type="entry name" value="PTS SYSTEM N,N'-DIACETYLCHITOBIOSE-SPECIFIC EIIB COMPONENT"/>
    <property type="match status" value="1"/>
</dbReference>
<reference evidence="10" key="1">
    <citation type="submission" date="2017-02" db="EMBL/GenBank/DDBJ databases">
        <authorList>
            <person name="Rodrigo-Torres L."/>
            <person name="Arahal R.D."/>
            <person name="Lucena T."/>
        </authorList>
    </citation>
    <scope>NUCLEOTIDE SEQUENCE [LARGE SCALE GENOMIC DNA]</scope>
    <source>
        <strain evidence="10">CECT 7878</strain>
    </source>
</reference>
<dbReference type="GO" id="GO:0016301">
    <property type="term" value="F:kinase activity"/>
    <property type="evidence" value="ECO:0007669"/>
    <property type="project" value="UniProtKB-KW"/>
</dbReference>
<evidence type="ECO:0000256" key="5">
    <source>
        <dbReference type="ARBA" id="ARBA00022683"/>
    </source>
</evidence>
<evidence type="ECO:0000313" key="10">
    <source>
        <dbReference type="Proteomes" id="UP000188276"/>
    </source>
</evidence>
<sequence>MTTKIFLCCAAGMSTSMVVNNMLKAAEERKVDVEIKAYSISEFEDVVNQYDICLVAPQVSYKFNDFNKRCEEEGKKCAKINMMLYGTLNGDEILTQALALKSS</sequence>
<protein>
    <submittedName>
        <fullName evidence="9">Lichenan-specific phosphotransferase enzyme IIB component</fullName>
        <ecNumber evidence="9">2.7.1.191</ecNumber>
    </submittedName>
</protein>
<dbReference type="InterPro" id="IPR013012">
    <property type="entry name" value="PTS_EIIB_3"/>
</dbReference>
<feature type="domain" description="PTS EIIB type-3" evidence="8">
    <location>
        <begin position="2"/>
        <end position="103"/>
    </location>
</feature>
<evidence type="ECO:0000256" key="2">
    <source>
        <dbReference type="ARBA" id="ARBA00022553"/>
    </source>
</evidence>
<dbReference type="AlphaFoldDB" id="A0A1R4LMM5"/>
<dbReference type="PROSITE" id="PS51100">
    <property type="entry name" value="PTS_EIIB_TYPE_3"/>
    <property type="match status" value="1"/>
</dbReference>
<proteinExistence type="predicted"/>